<feature type="compositionally biased region" description="Low complexity" evidence="9">
    <location>
        <begin position="1038"/>
        <end position="1051"/>
    </location>
</feature>
<dbReference type="InterPro" id="IPR001965">
    <property type="entry name" value="Znf_PHD"/>
</dbReference>
<feature type="region of interest" description="Disordered" evidence="9">
    <location>
        <begin position="508"/>
        <end position="541"/>
    </location>
</feature>
<dbReference type="InterPro" id="IPR009072">
    <property type="entry name" value="Histone-fold"/>
</dbReference>
<organism evidence="11 12">
    <name type="scientific">Pomacea canaliculata</name>
    <name type="common">Golden apple snail</name>
    <dbReference type="NCBI Taxonomy" id="400727"/>
    <lineage>
        <taxon>Eukaryota</taxon>
        <taxon>Metazoa</taxon>
        <taxon>Spiralia</taxon>
        <taxon>Lophotrochozoa</taxon>
        <taxon>Mollusca</taxon>
        <taxon>Gastropoda</taxon>
        <taxon>Caenogastropoda</taxon>
        <taxon>Architaenioglossa</taxon>
        <taxon>Ampullarioidea</taxon>
        <taxon>Ampullariidae</taxon>
        <taxon>Pomacea</taxon>
    </lineage>
</organism>
<feature type="compositionally biased region" description="Polar residues" evidence="9">
    <location>
        <begin position="977"/>
        <end position="986"/>
    </location>
</feature>
<feature type="compositionally biased region" description="Basic and acidic residues" evidence="9">
    <location>
        <begin position="757"/>
        <end position="785"/>
    </location>
</feature>
<feature type="compositionally biased region" description="Low complexity" evidence="9">
    <location>
        <begin position="987"/>
        <end position="997"/>
    </location>
</feature>
<dbReference type="GO" id="GO:0005669">
    <property type="term" value="C:transcription factor TFIID complex"/>
    <property type="evidence" value="ECO:0007669"/>
    <property type="project" value="TreeGrafter"/>
</dbReference>
<feature type="compositionally biased region" description="Polar residues" evidence="9">
    <location>
        <begin position="436"/>
        <end position="446"/>
    </location>
</feature>
<dbReference type="GO" id="GO:0045944">
    <property type="term" value="P:positive regulation of transcription by RNA polymerase II"/>
    <property type="evidence" value="ECO:0007669"/>
    <property type="project" value="TreeGrafter"/>
</dbReference>
<dbReference type="OrthoDB" id="436852at2759"/>
<feature type="compositionally biased region" description="Basic and acidic residues" evidence="9">
    <location>
        <begin position="390"/>
        <end position="403"/>
    </location>
</feature>
<feature type="compositionally biased region" description="Basic residues" evidence="9">
    <location>
        <begin position="626"/>
        <end position="635"/>
    </location>
</feature>
<keyword evidence="3 8" id="KW-0863">Zinc-finger</keyword>
<dbReference type="Gene3D" id="3.30.40.10">
    <property type="entry name" value="Zinc/RING finger domain, C3HC4 (zinc finger)"/>
    <property type="match status" value="1"/>
</dbReference>
<keyword evidence="6" id="KW-0804">Transcription</keyword>
<keyword evidence="12" id="KW-1185">Reference proteome</keyword>
<dbReference type="CDD" id="cd22916">
    <property type="entry name" value="HFD_TAF3"/>
    <property type="match status" value="1"/>
</dbReference>
<evidence type="ECO:0000256" key="5">
    <source>
        <dbReference type="ARBA" id="ARBA00023015"/>
    </source>
</evidence>
<keyword evidence="4" id="KW-0862">Zinc</keyword>
<dbReference type="SUPFAM" id="SSF57903">
    <property type="entry name" value="FYVE/PHD zinc finger"/>
    <property type="match status" value="1"/>
</dbReference>
<feature type="compositionally biased region" description="Low complexity" evidence="9">
    <location>
        <begin position="941"/>
        <end position="956"/>
    </location>
</feature>
<feature type="compositionally biased region" description="Polar residues" evidence="9">
    <location>
        <begin position="576"/>
        <end position="595"/>
    </location>
</feature>
<feature type="compositionally biased region" description="Polar residues" evidence="9">
    <location>
        <begin position="918"/>
        <end position="940"/>
    </location>
</feature>
<keyword evidence="2" id="KW-0479">Metal-binding</keyword>
<name>A0A2T7NTA8_POMCA</name>
<dbReference type="SMART" id="SM00249">
    <property type="entry name" value="PHD"/>
    <property type="match status" value="1"/>
</dbReference>
<dbReference type="EMBL" id="PZQS01000009">
    <property type="protein sequence ID" value="PVD24405.1"/>
    <property type="molecule type" value="Genomic_DNA"/>
</dbReference>
<feature type="compositionally biased region" description="Low complexity" evidence="9">
    <location>
        <begin position="1155"/>
        <end position="1173"/>
    </location>
</feature>
<feature type="compositionally biased region" description="Basic and acidic residues" evidence="9">
    <location>
        <begin position="364"/>
        <end position="376"/>
    </location>
</feature>
<feature type="compositionally biased region" description="Polar residues" evidence="9">
    <location>
        <begin position="886"/>
        <end position="905"/>
    </location>
</feature>
<evidence type="ECO:0000313" key="11">
    <source>
        <dbReference type="EMBL" id="PVD24405.1"/>
    </source>
</evidence>
<dbReference type="GO" id="GO:0008270">
    <property type="term" value="F:zinc ion binding"/>
    <property type="evidence" value="ECO:0007669"/>
    <property type="project" value="UniProtKB-KW"/>
</dbReference>
<dbReference type="PANTHER" id="PTHR46452:SF1">
    <property type="entry name" value="TRANSCRIPTION INITIATION FACTOR TFIID SUBUNIT 3"/>
    <property type="match status" value="1"/>
</dbReference>
<feature type="compositionally biased region" description="Pro residues" evidence="9">
    <location>
        <begin position="1052"/>
        <end position="1063"/>
    </location>
</feature>
<evidence type="ECO:0000256" key="4">
    <source>
        <dbReference type="ARBA" id="ARBA00022833"/>
    </source>
</evidence>
<evidence type="ECO:0000256" key="2">
    <source>
        <dbReference type="ARBA" id="ARBA00022723"/>
    </source>
</evidence>
<evidence type="ECO:0000259" key="10">
    <source>
        <dbReference type="PROSITE" id="PS50016"/>
    </source>
</evidence>
<dbReference type="InterPro" id="IPR019787">
    <property type="entry name" value="Znf_PHD-finger"/>
</dbReference>
<feature type="domain" description="PHD-type" evidence="10">
    <location>
        <begin position="1280"/>
        <end position="1330"/>
    </location>
</feature>
<feature type="region of interest" description="Disordered" evidence="9">
    <location>
        <begin position="1332"/>
        <end position="1351"/>
    </location>
</feature>
<evidence type="ECO:0000256" key="8">
    <source>
        <dbReference type="PROSITE-ProRule" id="PRU00146"/>
    </source>
</evidence>
<evidence type="ECO:0000256" key="7">
    <source>
        <dbReference type="ARBA" id="ARBA00023242"/>
    </source>
</evidence>
<evidence type="ECO:0000256" key="3">
    <source>
        <dbReference type="ARBA" id="ARBA00022771"/>
    </source>
</evidence>
<keyword evidence="7" id="KW-0539">Nucleus</keyword>
<feature type="compositionally biased region" description="Basic and acidic residues" evidence="9">
    <location>
        <begin position="1116"/>
        <end position="1134"/>
    </location>
</feature>
<dbReference type="InterPro" id="IPR013083">
    <property type="entry name" value="Znf_RING/FYVE/PHD"/>
</dbReference>
<proteinExistence type="predicted"/>
<evidence type="ECO:0000256" key="6">
    <source>
        <dbReference type="ARBA" id="ARBA00023163"/>
    </source>
</evidence>
<dbReference type="PROSITE" id="PS50016">
    <property type="entry name" value="ZF_PHD_2"/>
    <property type="match status" value="1"/>
</dbReference>
<dbReference type="InterPro" id="IPR006565">
    <property type="entry name" value="BTP"/>
</dbReference>
<gene>
    <name evidence="11" type="ORF">C0Q70_14887</name>
</gene>
<sequence length="1351" mass="146882">MASSSDYCRSILRVSVAQICQNLGWNATQTSTLELLTDVLERYLLELGKVSHRYCEQFGRTEPNLDDLGLTFRHLGINLGELEDYVRHVDPVPFAHEVVAFPAPKKNNLRFPNPRSREILQHRDEHVHDHLPYMFSGMEDEVPEERTSSPAPPSQPLTQDNTSMDTSSPSCTEKRPASASLDGPPSKRSRMMVSNLPEEAGHSQYEMTSVAMTNGGFLTPIRGQGRLPDSRTPPPTIRHAITFTEGPGGASKNLDGSEANKENNALEPSTKEPVRVNIVTGKEPTVSSISGASGVGANSSSSGKADVAKSKVKKDGVKVKKTKKPASATMPMQGAGIHKSVAEGALQQTLIVPTPPLKKFKIPKIKEGKSKGEKVKSSTKKKVPSLPPSDKQEDGLEPSRLKELLLSPNKMSALNSGQGGSSSEQLSKTVMDLNESVPSPNSTQGLMQAFPPTDIFDSHSSRENSPERLVIAEAEGRAQEKEEERQVRLKNIEDSINAVIRDSMAVKNEQTEVSGSKVPKAKKMVSTKGEKKEKVKKQKSKGKFKSVEFIADDVLKREAADAAALDKSMNDTIDSVIRQSIEQSSQKESLASSVQPPAVAAEHVAIDKKVPKKVSKKKPDKDKSPTVKKKLKAKLQTKTGKGGELASPPLEPKPFVSDKYSTEELQVYEFADSPQEMPPTRRPSQAASPPPPAQSHPPVTSPHPPPPPLIPPPPPHVAPALTDVKSTIKAQNEEAGLVTSPLASSASAIDILQVKPLKIEIPKEKERPEEKNRDKDRERSKERDHRKDKKERRKDKEKKKKNKDKDRDKERKERHGHKEEKNKEDKVGGNLKIKIKFGSDSLGTSSSVMVTENKASPIDAALKQEPMPSPQRPEILKLVIRRDSGDTSSSQKKSGGTQNSSKLSNPTPPSMVPVKTEPVSSPSLPQVTSPSHWSPLSKTKSPPSRGRSSSPFHGSPMRVSEEKKTVSKSVRGRSPVRTHQSSPRETFSSSPFCSPGPGEKKKAYAHVHSPPPPTPSPPPKSPSPMPRTPSPARRRHSSSPVSVSSPLQHSPSPAPKSPTPTPKTPSLSPAYPPSSPFHPDHSPPQGRARSPAARCLFGVPEKDSSSQPSPLSVDVFNKESAPDLETDSQHELFGKQKGKPGRPRSKSPRAKSPKGPKSPKISGTKTSKPSKSSGGKGRGRPPKVKTVSKVSSETVTVESSLTEVSSKPVGAVKAELMNEKVPAPGPPSPLFTPDSPEQQEETTLTSDKTKGGSHGSQSRQRTVEAETLGFFIDPTTGTKIWVCPACKMQDDGSPMIGCDTCDDWYHWVCVNIEQEPPEEESWYCPRCSAKSRAKPKMLKPKGKRGRKKKIH</sequence>
<dbReference type="PRINTS" id="PR01217">
    <property type="entry name" value="PRICHEXTENSN"/>
</dbReference>
<evidence type="ECO:0000313" key="12">
    <source>
        <dbReference type="Proteomes" id="UP000245119"/>
    </source>
</evidence>
<dbReference type="SMART" id="SM00576">
    <property type="entry name" value="BTP"/>
    <property type="match status" value="1"/>
</dbReference>
<evidence type="ECO:0000256" key="1">
    <source>
        <dbReference type="ARBA" id="ARBA00004123"/>
    </source>
</evidence>
<feature type="region of interest" description="Disordered" evidence="9">
    <location>
        <begin position="242"/>
        <end position="333"/>
    </location>
</feature>
<dbReference type="Gene3D" id="1.10.20.10">
    <property type="entry name" value="Histone, subunit A"/>
    <property type="match status" value="1"/>
</dbReference>
<dbReference type="OMA" id="ENIHMRQ"/>
<feature type="region of interest" description="Disordered" evidence="9">
    <location>
        <begin position="356"/>
        <end position="464"/>
    </location>
</feature>
<dbReference type="InterPro" id="IPR019786">
    <property type="entry name" value="Zinc_finger_PHD-type_CS"/>
</dbReference>
<dbReference type="PROSITE" id="PS01359">
    <property type="entry name" value="ZF_PHD_1"/>
    <property type="match status" value="1"/>
</dbReference>
<feature type="compositionally biased region" description="Polar residues" evidence="9">
    <location>
        <begin position="156"/>
        <end position="171"/>
    </location>
</feature>
<evidence type="ECO:0000256" key="9">
    <source>
        <dbReference type="SAM" id="MobiDB-lite"/>
    </source>
</evidence>
<comment type="caution">
    <text evidence="11">The sequence shown here is derived from an EMBL/GenBank/DDBJ whole genome shotgun (WGS) entry which is preliminary data.</text>
</comment>
<dbReference type="Pfam" id="PF00628">
    <property type="entry name" value="PHD"/>
    <property type="match status" value="1"/>
</dbReference>
<feature type="compositionally biased region" description="Pro residues" evidence="9">
    <location>
        <begin position="1009"/>
        <end position="1029"/>
    </location>
</feature>
<dbReference type="GO" id="GO:0046982">
    <property type="term" value="F:protein heterodimerization activity"/>
    <property type="evidence" value="ECO:0007669"/>
    <property type="project" value="InterPro"/>
</dbReference>
<reference evidence="11 12" key="1">
    <citation type="submission" date="2018-04" db="EMBL/GenBank/DDBJ databases">
        <title>The genome of golden apple snail Pomacea canaliculata provides insight into stress tolerance and invasive adaptation.</title>
        <authorList>
            <person name="Liu C."/>
            <person name="Liu B."/>
            <person name="Ren Y."/>
            <person name="Zhang Y."/>
            <person name="Wang H."/>
            <person name="Li S."/>
            <person name="Jiang F."/>
            <person name="Yin L."/>
            <person name="Zhang G."/>
            <person name="Qian W."/>
            <person name="Fan W."/>
        </authorList>
    </citation>
    <scope>NUCLEOTIDE SEQUENCE [LARGE SCALE GENOMIC DNA]</scope>
    <source>
        <strain evidence="11">SZHN2017</strain>
        <tissue evidence="11">Muscle</tissue>
    </source>
</reference>
<accession>A0A2T7NTA8</accession>
<dbReference type="InterPro" id="IPR011011">
    <property type="entry name" value="Znf_FYVE_PHD"/>
</dbReference>
<dbReference type="Pfam" id="PF07524">
    <property type="entry name" value="Bromo_TP"/>
    <property type="match status" value="1"/>
</dbReference>
<keyword evidence="5" id="KW-0805">Transcription regulation</keyword>
<feature type="region of interest" description="Disordered" evidence="9">
    <location>
        <begin position="140"/>
        <end position="191"/>
    </location>
</feature>
<dbReference type="Proteomes" id="UP000245119">
    <property type="component" value="Linkage Group LG9"/>
</dbReference>
<feature type="compositionally biased region" description="Low complexity" evidence="9">
    <location>
        <begin position="1184"/>
        <end position="1207"/>
    </location>
</feature>
<feature type="compositionally biased region" description="Basic and acidic residues" evidence="9">
    <location>
        <begin position="803"/>
        <end position="827"/>
    </location>
</feature>
<comment type="subcellular location">
    <subcellularLocation>
        <location evidence="1">Nucleus</location>
    </subcellularLocation>
</comment>
<feature type="compositionally biased region" description="Pro residues" evidence="9">
    <location>
        <begin position="688"/>
        <end position="717"/>
    </location>
</feature>
<dbReference type="GO" id="GO:0002039">
    <property type="term" value="F:p53 binding"/>
    <property type="evidence" value="ECO:0007669"/>
    <property type="project" value="TreeGrafter"/>
</dbReference>
<feature type="compositionally biased region" description="Basic and acidic residues" evidence="9">
    <location>
        <begin position="306"/>
        <end position="318"/>
    </location>
</feature>
<feature type="region of interest" description="Disordered" evidence="9">
    <location>
        <begin position="857"/>
        <end position="1265"/>
    </location>
</feature>
<dbReference type="STRING" id="400727.A0A2T7NTA8"/>
<dbReference type="PANTHER" id="PTHR46452">
    <property type="entry name" value="TRANSCRIPTION INITIATION FACTOR TFIID SUBUNIT 3"/>
    <property type="match status" value="1"/>
</dbReference>
<feature type="compositionally biased region" description="Basic residues" evidence="9">
    <location>
        <begin position="1136"/>
        <end position="1154"/>
    </location>
</feature>
<protein>
    <recommendedName>
        <fullName evidence="10">PHD-type domain-containing protein</fullName>
    </recommendedName>
</protein>
<feature type="region of interest" description="Disordered" evidence="9">
    <location>
        <begin position="576"/>
        <end position="831"/>
    </location>
</feature>
<feature type="compositionally biased region" description="Basic residues" evidence="9">
    <location>
        <begin position="786"/>
        <end position="802"/>
    </location>
</feature>
<dbReference type="CDD" id="cd15522">
    <property type="entry name" value="PHD_TAF3"/>
    <property type="match status" value="1"/>
</dbReference>
<feature type="compositionally biased region" description="Low complexity" evidence="9">
    <location>
        <begin position="286"/>
        <end position="305"/>
    </location>
</feature>